<keyword evidence="3" id="KW-0862">Zinc</keyword>
<accession>A0A8B2NPN4</accession>
<dbReference type="InterPro" id="IPR006913">
    <property type="entry name" value="CENP-V/GFA"/>
</dbReference>
<dbReference type="OrthoDB" id="9807246at2"/>
<keyword evidence="7" id="KW-1185">Reference proteome</keyword>
<dbReference type="GO" id="GO:0046872">
    <property type="term" value="F:metal ion binding"/>
    <property type="evidence" value="ECO:0007669"/>
    <property type="project" value="UniProtKB-KW"/>
</dbReference>
<dbReference type="RefSeq" id="WP_111351589.1">
    <property type="nucleotide sequence ID" value="NZ_QHHQ01000008.1"/>
</dbReference>
<name>A0A8B2NPN4_9HYPH</name>
<keyword evidence="2" id="KW-0479">Metal-binding</keyword>
<evidence type="ECO:0000313" key="6">
    <source>
        <dbReference type="EMBL" id="RAH97743.1"/>
    </source>
</evidence>
<organism evidence="6 7">
    <name type="scientific">Acuticoccus sediminis</name>
    <dbReference type="NCBI Taxonomy" id="2184697"/>
    <lineage>
        <taxon>Bacteria</taxon>
        <taxon>Pseudomonadati</taxon>
        <taxon>Pseudomonadota</taxon>
        <taxon>Alphaproteobacteria</taxon>
        <taxon>Hyphomicrobiales</taxon>
        <taxon>Amorphaceae</taxon>
        <taxon>Acuticoccus</taxon>
    </lineage>
</organism>
<dbReference type="Gene3D" id="3.90.1590.10">
    <property type="entry name" value="glutathione-dependent formaldehyde- activating enzyme (gfa)"/>
    <property type="match status" value="1"/>
</dbReference>
<feature type="domain" description="CENP-V/GFA" evidence="5">
    <location>
        <begin position="13"/>
        <end position="124"/>
    </location>
</feature>
<evidence type="ECO:0000256" key="2">
    <source>
        <dbReference type="ARBA" id="ARBA00022723"/>
    </source>
</evidence>
<dbReference type="PROSITE" id="PS51891">
    <property type="entry name" value="CENP_V_GFA"/>
    <property type="match status" value="1"/>
</dbReference>
<gene>
    <name evidence="6" type="ORF">DLJ53_28290</name>
</gene>
<evidence type="ECO:0000256" key="4">
    <source>
        <dbReference type="ARBA" id="ARBA00023239"/>
    </source>
</evidence>
<dbReference type="GO" id="GO:0016846">
    <property type="term" value="F:carbon-sulfur lyase activity"/>
    <property type="evidence" value="ECO:0007669"/>
    <property type="project" value="InterPro"/>
</dbReference>
<proteinExistence type="inferred from homology"/>
<evidence type="ECO:0000256" key="1">
    <source>
        <dbReference type="ARBA" id="ARBA00005495"/>
    </source>
</evidence>
<comment type="similarity">
    <text evidence="1">Belongs to the Gfa family.</text>
</comment>
<dbReference type="EMBL" id="QHHQ01000008">
    <property type="protein sequence ID" value="RAH97743.1"/>
    <property type="molecule type" value="Genomic_DNA"/>
</dbReference>
<sequence>METETAGIAASGATGGCLCGAVRFVVAGPIGPAAYCHCSDCRRTTGSAFNVSIGVPVTSFALLSGTPKGFTATAESGNALTRHFCPDCGAPLYTSSPHHPDRIFVKAGAFDDHAVVAPAHQSWMRSRVAWAGIDPDLPAYDRDRPAESGA</sequence>
<keyword evidence="4" id="KW-0456">Lyase</keyword>
<dbReference type="InterPro" id="IPR011057">
    <property type="entry name" value="Mss4-like_sf"/>
</dbReference>
<evidence type="ECO:0000256" key="3">
    <source>
        <dbReference type="ARBA" id="ARBA00022833"/>
    </source>
</evidence>
<protein>
    <submittedName>
        <fullName evidence="6">Aldehyde-activating protein</fullName>
    </submittedName>
</protein>
<dbReference type="PANTHER" id="PTHR33337">
    <property type="entry name" value="GFA DOMAIN-CONTAINING PROTEIN"/>
    <property type="match status" value="1"/>
</dbReference>
<evidence type="ECO:0000313" key="7">
    <source>
        <dbReference type="Proteomes" id="UP000249590"/>
    </source>
</evidence>
<dbReference type="PANTHER" id="PTHR33337:SF40">
    <property type="entry name" value="CENP-V_GFA DOMAIN-CONTAINING PROTEIN-RELATED"/>
    <property type="match status" value="1"/>
</dbReference>
<reference evidence="6 7" key="1">
    <citation type="submission" date="2018-05" db="EMBL/GenBank/DDBJ databases">
        <title>Acuticoccus sediminis sp. nov., isolated from deep-sea sediment of Indian Ocean.</title>
        <authorList>
            <person name="Liu X."/>
            <person name="Lai Q."/>
            <person name="Du Y."/>
            <person name="Sun F."/>
            <person name="Zhang X."/>
            <person name="Wang S."/>
            <person name="Shao Z."/>
        </authorList>
    </citation>
    <scope>NUCLEOTIDE SEQUENCE [LARGE SCALE GENOMIC DNA]</scope>
    <source>
        <strain evidence="6 7">PTG4-2</strain>
    </source>
</reference>
<dbReference type="AlphaFoldDB" id="A0A8B2NPN4"/>
<dbReference type="Proteomes" id="UP000249590">
    <property type="component" value="Unassembled WGS sequence"/>
</dbReference>
<comment type="caution">
    <text evidence="6">The sequence shown here is derived from an EMBL/GenBank/DDBJ whole genome shotgun (WGS) entry which is preliminary data.</text>
</comment>
<dbReference type="SUPFAM" id="SSF51316">
    <property type="entry name" value="Mss4-like"/>
    <property type="match status" value="1"/>
</dbReference>
<dbReference type="Pfam" id="PF04828">
    <property type="entry name" value="GFA"/>
    <property type="match status" value="1"/>
</dbReference>
<evidence type="ECO:0000259" key="5">
    <source>
        <dbReference type="PROSITE" id="PS51891"/>
    </source>
</evidence>